<feature type="region of interest" description="Disordered" evidence="1">
    <location>
        <begin position="33"/>
        <end position="70"/>
    </location>
</feature>
<dbReference type="Proteomes" id="UP001153069">
    <property type="component" value="Unassembled WGS sequence"/>
</dbReference>
<gene>
    <name evidence="2" type="ORF">SEMRO_335_G120170.1</name>
</gene>
<protein>
    <submittedName>
        <fullName evidence="2">Uncharacterized protein</fullName>
    </submittedName>
</protein>
<evidence type="ECO:0000313" key="3">
    <source>
        <dbReference type="Proteomes" id="UP001153069"/>
    </source>
</evidence>
<dbReference type="AlphaFoldDB" id="A0A9N8DTP8"/>
<feature type="compositionally biased region" description="Polar residues" evidence="1">
    <location>
        <begin position="151"/>
        <end position="179"/>
    </location>
</feature>
<name>A0A9N8DTP8_9STRA</name>
<feature type="compositionally biased region" description="Polar residues" evidence="1">
    <location>
        <begin position="228"/>
        <end position="237"/>
    </location>
</feature>
<dbReference type="EMBL" id="CAICTM010000334">
    <property type="protein sequence ID" value="CAB9508155.1"/>
    <property type="molecule type" value="Genomic_DNA"/>
</dbReference>
<feature type="region of interest" description="Disordered" evidence="1">
    <location>
        <begin position="107"/>
        <end position="263"/>
    </location>
</feature>
<dbReference type="OrthoDB" id="44170at2759"/>
<comment type="caution">
    <text evidence="2">The sequence shown here is derived from an EMBL/GenBank/DDBJ whole genome shotgun (WGS) entry which is preliminary data.</text>
</comment>
<accession>A0A9N8DTP8</accession>
<keyword evidence="3" id="KW-1185">Reference proteome</keyword>
<feature type="compositionally biased region" description="Polar residues" evidence="1">
    <location>
        <begin position="51"/>
        <end position="70"/>
    </location>
</feature>
<feature type="compositionally biased region" description="Basic residues" evidence="1">
    <location>
        <begin position="34"/>
        <end position="43"/>
    </location>
</feature>
<feature type="compositionally biased region" description="Low complexity" evidence="1">
    <location>
        <begin position="238"/>
        <end position="248"/>
    </location>
</feature>
<proteinExistence type="predicted"/>
<reference evidence="2" key="1">
    <citation type="submission" date="2020-06" db="EMBL/GenBank/DDBJ databases">
        <authorList>
            <consortium name="Plant Systems Biology data submission"/>
        </authorList>
    </citation>
    <scope>NUCLEOTIDE SEQUENCE</scope>
    <source>
        <strain evidence="2">D6</strain>
    </source>
</reference>
<sequence length="292" mass="31906">MASHDAVGAMHKKTTYTFDQPDNYHMIAAANANTRKHRRQHQRTHSDDPTDSGSLTYSAASSINSAGESTDSSFADIMKVLDMQDPNELGPLMKEKGLSHADYHRLQQQHAASLQGQAQAQIKAKSSQASTSSSLQYSTDGESNLLHGTDLVSTVTGQPSDSMANDGGSYNNESESAFDNITFAPADPTDSLKKRKKEKRQLKGRDGSSISAGSAGESSSNGKYTLEPKQSLSSMNTSRQSGGKSGSRQYHRKNNTPPPVPRVDTTVEEDICYAEWWMSCFPDAFREMMPRR</sequence>
<organism evidence="2 3">
    <name type="scientific">Seminavis robusta</name>
    <dbReference type="NCBI Taxonomy" id="568900"/>
    <lineage>
        <taxon>Eukaryota</taxon>
        <taxon>Sar</taxon>
        <taxon>Stramenopiles</taxon>
        <taxon>Ochrophyta</taxon>
        <taxon>Bacillariophyta</taxon>
        <taxon>Bacillariophyceae</taxon>
        <taxon>Bacillariophycidae</taxon>
        <taxon>Naviculales</taxon>
        <taxon>Naviculaceae</taxon>
        <taxon>Seminavis</taxon>
    </lineage>
</organism>
<evidence type="ECO:0000256" key="1">
    <source>
        <dbReference type="SAM" id="MobiDB-lite"/>
    </source>
</evidence>
<feature type="compositionally biased region" description="Low complexity" evidence="1">
    <location>
        <begin position="115"/>
        <end position="138"/>
    </location>
</feature>
<evidence type="ECO:0000313" key="2">
    <source>
        <dbReference type="EMBL" id="CAB9508155.1"/>
    </source>
</evidence>
<feature type="compositionally biased region" description="Low complexity" evidence="1">
    <location>
        <begin position="207"/>
        <end position="222"/>
    </location>
</feature>